<reference evidence="1" key="1">
    <citation type="submission" date="2009-06" db="EMBL/GenBank/DDBJ databases">
        <title>Complete sequence chromosome 1 of Ralstonia pickettii 12D.</title>
        <authorList>
            <consortium name="US DOE Joint Genome Institute"/>
            <person name="Lucas S."/>
            <person name="Copeland A."/>
            <person name="Lapidus A."/>
            <person name="Glavina del Rio T."/>
            <person name="Dalin E."/>
            <person name="Tice H."/>
            <person name="Bruce D."/>
            <person name="Goodwin L."/>
            <person name="Pitluck S."/>
            <person name="Sims D."/>
            <person name="Meincke L."/>
            <person name="Brettin T."/>
            <person name="Detter J.C."/>
            <person name="Han C."/>
            <person name="Larimer F."/>
            <person name="Land M."/>
            <person name="Hauser L."/>
            <person name="Kyrpides N."/>
            <person name="Ovchinnikova G."/>
            <person name="Marsh T."/>
            <person name="Richardson P."/>
        </authorList>
    </citation>
    <scope>NUCLEOTIDE SEQUENCE [LARGE SCALE GENOMIC DNA]</scope>
    <source>
        <strain evidence="1">12D</strain>
    </source>
</reference>
<gene>
    <name evidence="1" type="ordered locus">Rpic12D_2289</name>
</gene>
<dbReference type="STRING" id="428406.Rpic12D_2289"/>
<proteinExistence type="predicted"/>
<evidence type="ECO:0000313" key="1">
    <source>
        <dbReference type="EMBL" id="ACS63563.1"/>
    </source>
</evidence>
<accession>C6BBV7</accession>
<organism evidence="1">
    <name type="scientific">Ralstonia pickettii (strain 12D)</name>
    <dbReference type="NCBI Taxonomy" id="428406"/>
    <lineage>
        <taxon>Bacteria</taxon>
        <taxon>Pseudomonadati</taxon>
        <taxon>Pseudomonadota</taxon>
        <taxon>Betaproteobacteria</taxon>
        <taxon>Burkholderiales</taxon>
        <taxon>Burkholderiaceae</taxon>
        <taxon>Ralstonia</taxon>
    </lineage>
</organism>
<dbReference type="AlphaFoldDB" id="C6BBV7"/>
<sequence>MAKRKENYAWIKVNTENMTANFDGPMVACAIELFLMLPAEKRDAALQKLTAEIDRRKVMQAVHRA</sequence>
<protein>
    <submittedName>
        <fullName evidence="1">Uncharacterized protein</fullName>
    </submittedName>
</protein>
<dbReference type="KEGG" id="rpf:Rpic12D_2289"/>
<dbReference type="EMBL" id="CP001644">
    <property type="protein sequence ID" value="ACS63563.1"/>
    <property type="molecule type" value="Genomic_DNA"/>
</dbReference>
<name>C6BBV7_RALP1</name>
<dbReference type="HOGENOM" id="CLU_2846702_0_0_4"/>